<dbReference type="EMBL" id="CAMXCT030000103">
    <property type="protein sequence ID" value="CAL4761182.1"/>
    <property type="molecule type" value="Genomic_DNA"/>
</dbReference>
<feature type="region of interest" description="Disordered" evidence="1">
    <location>
        <begin position="398"/>
        <end position="556"/>
    </location>
</feature>
<keyword evidence="4" id="KW-1185">Reference proteome</keyword>
<evidence type="ECO:0000313" key="2">
    <source>
        <dbReference type="EMBL" id="CAI3973870.1"/>
    </source>
</evidence>
<feature type="region of interest" description="Disordered" evidence="1">
    <location>
        <begin position="369"/>
        <end position="388"/>
    </location>
</feature>
<reference evidence="2" key="1">
    <citation type="submission" date="2022-10" db="EMBL/GenBank/DDBJ databases">
        <authorList>
            <person name="Chen Y."/>
            <person name="Dougan E. K."/>
            <person name="Chan C."/>
            <person name="Rhodes N."/>
            <person name="Thang M."/>
        </authorList>
    </citation>
    <scope>NUCLEOTIDE SEQUENCE</scope>
</reference>
<organism evidence="2">
    <name type="scientific">Cladocopium goreaui</name>
    <dbReference type="NCBI Taxonomy" id="2562237"/>
    <lineage>
        <taxon>Eukaryota</taxon>
        <taxon>Sar</taxon>
        <taxon>Alveolata</taxon>
        <taxon>Dinophyceae</taxon>
        <taxon>Suessiales</taxon>
        <taxon>Symbiodiniaceae</taxon>
        <taxon>Cladocopium</taxon>
    </lineage>
</organism>
<accession>A0A9P1BJN3</accession>
<gene>
    <name evidence="2" type="ORF">C1SCF055_LOCUS2319</name>
</gene>
<feature type="compositionally biased region" description="Basic and acidic residues" evidence="1">
    <location>
        <begin position="496"/>
        <end position="512"/>
    </location>
</feature>
<feature type="compositionally biased region" description="Acidic residues" evidence="1">
    <location>
        <begin position="243"/>
        <end position="252"/>
    </location>
</feature>
<evidence type="ECO:0000256" key="1">
    <source>
        <dbReference type="SAM" id="MobiDB-lite"/>
    </source>
</evidence>
<feature type="compositionally biased region" description="Low complexity" evidence="1">
    <location>
        <begin position="449"/>
        <end position="470"/>
    </location>
</feature>
<protein>
    <submittedName>
        <fullName evidence="2">Uncharacterized protein</fullName>
    </submittedName>
</protein>
<feature type="compositionally biased region" description="Basic residues" evidence="1">
    <location>
        <begin position="431"/>
        <end position="448"/>
    </location>
</feature>
<feature type="region of interest" description="Disordered" evidence="1">
    <location>
        <begin position="16"/>
        <end position="261"/>
    </location>
</feature>
<reference evidence="3 4" key="2">
    <citation type="submission" date="2024-05" db="EMBL/GenBank/DDBJ databases">
        <authorList>
            <person name="Chen Y."/>
            <person name="Shah S."/>
            <person name="Dougan E. K."/>
            <person name="Thang M."/>
            <person name="Chan C."/>
        </authorList>
    </citation>
    <scope>NUCLEOTIDE SEQUENCE [LARGE SCALE GENOMIC DNA]</scope>
</reference>
<name>A0A9P1BJN3_9DINO</name>
<dbReference type="AlphaFoldDB" id="A0A9P1BJN3"/>
<feature type="compositionally biased region" description="Polar residues" evidence="1">
    <location>
        <begin position="187"/>
        <end position="196"/>
    </location>
</feature>
<dbReference type="EMBL" id="CAMXCT010000103">
    <property type="protein sequence ID" value="CAI3973870.1"/>
    <property type="molecule type" value="Genomic_DNA"/>
</dbReference>
<feature type="compositionally biased region" description="Basic and acidic residues" evidence="1">
    <location>
        <begin position="154"/>
        <end position="174"/>
    </location>
</feature>
<feature type="compositionally biased region" description="Basic and acidic residues" evidence="1">
    <location>
        <begin position="533"/>
        <end position="552"/>
    </location>
</feature>
<dbReference type="EMBL" id="CAMXCT020000103">
    <property type="protein sequence ID" value="CAL1127245.1"/>
    <property type="molecule type" value="Genomic_DNA"/>
</dbReference>
<dbReference type="OrthoDB" id="431283at2759"/>
<feature type="compositionally biased region" description="Basic and acidic residues" evidence="1">
    <location>
        <begin position="414"/>
        <end position="430"/>
    </location>
</feature>
<evidence type="ECO:0000313" key="4">
    <source>
        <dbReference type="Proteomes" id="UP001152797"/>
    </source>
</evidence>
<sequence>MPSAAVKAAMQKAAERAARVVGNQPAGKTKNGRSPLEMMLQPLPSKTSTPSRKAGNLERGVSTASTVPADDNLARSLVVADMQSLKTPSPREKAPAEVVSAPKTTKKEEVHVTRSPTQYYSPSKGERSKNGKKVPKVPEAKTTAVKRSAKPPKKTIDKKTPTQTDDQQKEPKTIDKKKKNQTEDQQDTTPPKQETVPTAIAVHATLQRAATVDINSGPPPPSPGGSDNDESGSASDSDGGGDQNEDNDDQEGPEGPGEDGLTAEHVRQKKLAHARYMLFSRSLQSRRCPIEIKRAGKAAFRCSERISILYEQWIECAGHWSESSLLQQLRYEKRHRRIGARKWLTYAELVIKYGNSDCARKICESKRRDPEVAKEQIRPHPDCPGDREMDQYLVWDQDSEEDQEDHVTSTLFEAVDREKSRERKKESKPKDSKKKKKKTSKKGKKRGRASSSDSSSKPSTDSSDDASSSSSEDKKKKKKSKQNGKKSGKKNSKTNGKKDKKDKSKKDKDNKDKKKKKKDSESSSASETEETPEEKAKREQKDLEKKAKEVKSKRIAKANKAVNKLQSSLAKVSLVEIKASSMSANLKNVFLQELAPQKHNLSKAREDLQKAVDAAKGGGDLALLDAPEESAEIAVKEFTEFLTSNNMK</sequence>
<feature type="compositionally biased region" description="Basic residues" evidence="1">
    <location>
        <begin position="475"/>
        <end position="492"/>
    </location>
</feature>
<proteinExistence type="predicted"/>
<dbReference type="Proteomes" id="UP001152797">
    <property type="component" value="Unassembled WGS sequence"/>
</dbReference>
<comment type="caution">
    <text evidence="2">The sequence shown here is derived from an EMBL/GenBank/DDBJ whole genome shotgun (WGS) entry which is preliminary data.</text>
</comment>
<evidence type="ECO:0000313" key="3">
    <source>
        <dbReference type="EMBL" id="CAL4761182.1"/>
    </source>
</evidence>